<sequence>MVATTASSQGWDTPLFLVVRRHLSNHIEWRG</sequence>
<organism evidence="1">
    <name type="scientific">Arundo donax</name>
    <name type="common">Giant reed</name>
    <name type="synonym">Donax arundinaceus</name>
    <dbReference type="NCBI Taxonomy" id="35708"/>
    <lineage>
        <taxon>Eukaryota</taxon>
        <taxon>Viridiplantae</taxon>
        <taxon>Streptophyta</taxon>
        <taxon>Embryophyta</taxon>
        <taxon>Tracheophyta</taxon>
        <taxon>Spermatophyta</taxon>
        <taxon>Magnoliopsida</taxon>
        <taxon>Liliopsida</taxon>
        <taxon>Poales</taxon>
        <taxon>Poaceae</taxon>
        <taxon>PACMAD clade</taxon>
        <taxon>Arundinoideae</taxon>
        <taxon>Arundineae</taxon>
        <taxon>Arundo</taxon>
    </lineage>
</organism>
<dbReference type="EMBL" id="GBRH01254551">
    <property type="protein sequence ID" value="JAD43344.1"/>
    <property type="molecule type" value="Transcribed_RNA"/>
</dbReference>
<accession>A0A0A8ZVA8</accession>
<protein>
    <submittedName>
        <fullName evidence="1">Uncharacterized protein</fullName>
    </submittedName>
</protein>
<evidence type="ECO:0000313" key="1">
    <source>
        <dbReference type="EMBL" id="JAD43344.1"/>
    </source>
</evidence>
<proteinExistence type="predicted"/>
<reference evidence="1" key="2">
    <citation type="journal article" date="2015" name="Data Brief">
        <title>Shoot transcriptome of the giant reed, Arundo donax.</title>
        <authorList>
            <person name="Barrero R.A."/>
            <person name="Guerrero F.D."/>
            <person name="Moolhuijzen P."/>
            <person name="Goolsby J.A."/>
            <person name="Tidwell J."/>
            <person name="Bellgard S.E."/>
            <person name="Bellgard M.I."/>
        </authorList>
    </citation>
    <scope>NUCLEOTIDE SEQUENCE</scope>
    <source>
        <tissue evidence="1">Shoot tissue taken approximately 20 cm above the soil surface</tissue>
    </source>
</reference>
<name>A0A0A8ZVA8_ARUDO</name>
<dbReference type="AlphaFoldDB" id="A0A0A8ZVA8"/>
<reference evidence="1" key="1">
    <citation type="submission" date="2014-09" db="EMBL/GenBank/DDBJ databases">
        <authorList>
            <person name="Magalhaes I.L.F."/>
            <person name="Oliveira U."/>
            <person name="Santos F.R."/>
            <person name="Vidigal T.H.D.A."/>
            <person name="Brescovit A.D."/>
            <person name="Santos A.J."/>
        </authorList>
    </citation>
    <scope>NUCLEOTIDE SEQUENCE</scope>
    <source>
        <tissue evidence="1">Shoot tissue taken approximately 20 cm above the soil surface</tissue>
    </source>
</reference>